<feature type="region of interest" description="Disordered" evidence="1">
    <location>
        <begin position="307"/>
        <end position="326"/>
    </location>
</feature>
<feature type="compositionally biased region" description="Polar residues" evidence="1">
    <location>
        <begin position="205"/>
        <end position="214"/>
    </location>
</feature>
<dbReference type="PANTHER" id="PTHR11750">
    <property type="entry name" value="PROTEIN N-TERMINAL AMIDASE"/>
    <property type="match status" value="1"/>
</dbReference>
<dbReference type="GO" id="GO:0008418">
    <property type="term" value="F:protein-N-terminal asparagine amidohydrolase activity"/>
    <property type="evidence" value="ECO:0007669"/>
    <property type="project" value="EnsemblFungi"/>
</dbReference>
<sequence length="429" mass="46339">MKLKIACLQLNPAIHQVEANVAKVRTLLASVKDALDIVVLPELAITGYNFQSRKAIEPYLEQGDTGRSVALAQEIARLRNCFAVIGYPELHQSTIYNLAVVVGPHGQVVHRYRKTFLYEADERWGCSENPQRDFAAFDLVLDRDYYRETQGGSGTASSEGTGNASSEGTGNASSEGSSLPTSDGLKSGLSQGELSQSELSHLSHTSNSQASHTSDVFPLASSRTSVRVNLGICMDLNPYKFEAPFNAFEFAMRCYDQQARLVLCPMAWLLPHSPSIDSKHGWSASEKLRQGNAFALRHFSASPRYEINTGNSPPPSASPASTAGDSPFTPAVPCTSTVDYWILRFFPFLNHPHSLPKAFRSVTVVTCNRSGVEHDVVYGGSSSIFQFDGTAPSSTAIDSSNPSVSVLGSLGQGLEGILVREVDVEVTLG</sequence>
<dbReference type="STRING" id="984487.A0A1E4SCQ1"/>
<dbReference type="InterPro" id="IPR036526">
    <property type="entry name" value="C-N_Hydrolase_sf"/>
</dbReference>
<proteinExistence type="predicted"/>
<dbReference type="GeneID" id="30985991"/>
<keyword evidence="3" id="KW-0378">Hydrolase</keyword>
<dbReference type="Gene3D" id="3.60.110.10">
    <property type="entry name" value="Carbon-nitrogen hydrolase"/>
    <property type="match status" value="2"/>
</dbReference>
<feature type="compositionally biased region" description="Low complexity" evidence="1">
    <location>
        <begin position="155"/>
        <end position="171"/>
    </location>
</feature>
<dbReference type="InterPro" id="IPR039703">
    <property type="entry name" value="Nta1"/>
</dbReference>
<feature type="domain" description="CN hydrolase" evidence="2">
    <location>
        <begin position="3"/>
        <end position="424"/>
    </location>
</feature>
<accession>A0A1E4SCQ1</accession>
<feature type="region of interest" description="Disordered" evidence="1">
    <location>
        <begin position="196"/>
        <end position="215"/>
    </location>
</feature>
<keyword evidence="4" id="KW-1185">Reference proteome</keyword>
<gene>
    <name evidence="3" type="ORF">CANTADRAFT_91732</name>
</gene>
<name>A0A1E4SCQ1_9ASCO</name>
<organism evidence="3 4">
    <name type="scientific">Suhomyces tanzawaensis NRRL Y-17324</name>
    <dbReference type="NCBI Taxonomy" id="984487"/>
    <lineage>
        <taxon>Eukaryota</taxon>
        <taxon>Fungi</taxon>
        <taxon>Dikarya</taxon>
        <taxon>Ascomycota</taxon>
        <taxon>Saccharomycotina</taxon>
        <taxon>Pichiomycetes</taxon>
        <taxon>Debaryomycetaceae</taxon>
        <taxon>Suhomyces</taxon>
    </lineage>
</organism>
<dbReference type="OrthoDB" id="201515at2759"/>
<evidence type="ECO:0000256" key="1">
    <source>
        <dbReference type="SAM" id="MobiDB-lite"/>
    </source>
</evidence>
<reference evidence="4" key="1">
    <citation type="submission" date="2016-05" db="EMBL/GenBank/DDBJ databases">
        <title>Comparative genomics of biotechnologically important yeasts.</title>
        <authorList>
            <consortium name="DOE Joint Genome Institute"/>
            <person name="Riley R."/>
            <person name="Haridas S."/>
            <person name="Wolfe K.H."/>
            <person name="Lopes M.R."/>
            <person name="Hittinger C.T."/>
            <person name="Goker M."/>
            <person name="Salamov A."/>
            <person name="Wisecaver J."/>
            <person name="Long T.M."/>
            <person name="Aerts A.L."/>
            <person name="Barry K."/>
            <person name="Choi C."/>
            <person name="Clum A."/>
            <person name="Coughlan A.Y."/>
            <person name="Deshpande S."/>
            <person name="Douglass A.P."/>
            <person name="Hanson S.J."/>
            <person name="Klenk H.-P."/>
            <person name="Labutti K."/>
            <person name="Lapidus A."/>
            <person name="Lindquist E."/>
            <person name="Lipzen A."/>
            <person name="Meier-Kolthoff J.P."/>
            <person name="Ohm R.A."/>
            <person name="Otillar R.P."/>
            <person name="Pangilinan J."/>
            <person name="Peng Y."/>
            <person name="Rokas A."/>
            <person name="Rosa C.A."/>
            <person name="Scheuner C."/>
            <person name="Sibirny A.A."/>
            <person name="Slot J.C."/>
            <person name="Stielow J.B."/>
            <person name="Sun H."/>
            <person name="Kurtzman C.P."/>
            <person name="Blackwell M."/>
            <person name="Grigoriev I.V."/>
            <person name="Jeffries T.W."/>
        </authorList>
    </citation>
    <scope>NUCLEOTIDE SEQUENCE [LARGE SCALE GENOMIC DNA]</scope>
    <source>
        <strain evidence="4">NRRL Y-17324</strain>
    </source>
</reference>
<evidence type="ECO:0000313" key="4">
    <source>
        <dbReference type="Proteomes" id="UP000094285"/>
    </source>
</evidence>
<dbReference type="Proteomes" id="UP000094285">
    <property type="component" value="Unassembled WGS sequence"/>
</dbReference>
<dbReference type="GO" id="GO:0070773">
    <property type="term" value="F:protein-N-terminal glutamine amidohydrolase activity"/>
    <property type="evidence" value="ECO:0007669"/>
    <property type="project" value="EnsemblFungi"/>
</dbReference>
<feature type="region of interest" description="Disordered" evidence="1">
    <location>
        <begin position="148"/>
        <end position="190"/>
    </location>
</feature>
<dbReference type="GO" id="GO:0030163">
    <property type="term" value="P:protein catabolic process"/>
    <property type="evidence" value="ECO:0007669"/>
    <property type="project" value="EnsemblFungi"/>
</dbReference>
<evidence type="ECO:0000259" key="2">
    <source>
        <dbReference type="PROSITE" id="PS50263"/>
    </source>
</evidence>
<dbReference type="PANTHER" id="PTHR11750:SF26">
    <property type="entry name" value="PROTEIN N-TERMINAL AMIDASE"/>
    <property type="match status" value="1"/>
</dbReference>
<feature type="compositionally biased region" description="Polar residues" evidence="1">
    <location>
        <begin position="172"/>
        <end position="181"/>
    </location>
</feature>
<dbReference type="InterPro" id="IPR003010">
    <property type="entry name" value="C-N_Hydrolase"/>
</dbReference>
<dbReference type="EMBL" id="KV453915">
    <property type="protein sequence ID" value="ODV77273.1"/>
    <property type="molecule type" value="Genomic_DNA"/>
</dbReference>
<protein>
    <submittedName>
        <fullName evidence="3">Carbon-nitrogen hydrolase</fullName>
    </submittedName>
</protein>
<dbReference type="RefSeq" id="XP_020062395.1">
    <property type="nucleotide sequence ID" value="XM_020211855.1"/>
</dbReference>
<dbReference type="PROSITE" id="PS50263">
    <property type="entry name" value="CN_HYDROLASE"/>
    <property type="match status" value="1"/>
</dbReference>
<dbReference type="Pfam" id="PF00795">
    <property type="entry name" value="CN_hydrolase"/>
    <property type="match status" value="1"/>
</dbReference>
<evidence type="ECO:0000313" key="3">
    <source>
        <dbReference type="EMBL" id="ODV77273.1"/>
    </source>
</evidence>
<dbReference type="AlphaFoldDB" id="A0A1E4SCQ1"/>
<dbReference type="SUPFAM" id="SSF56317">
    <property type="entry name" value="Carbon-nitrogen hydrolase"/>
    <property type="match status" value="2"/>
</dbReference>